<accession>A0ABU9UFW2</accession>
<name>A0ABU9UFW2_9CORY</name>
<feature type="signal peptide" evidence="2">
    <location>
        <begin position="1"/>
        <end position="26"/>
    </location>
</feature>
<comment type="caution">
    <text evidence="3">The sequence shown here is derived from an EMBL/GenBank/DDBJ whole genome shotgun (WGS) entry which is preliminary data.</text>
</comment>
<feature type="compositionally biased region" description="Low complexity" evidence="1">
    <location>
        <begin position="139"/>
        <end position="153"/>
    </location>
</feature>
<proteinExistence type="predicted"/>
<protein>
    <submittedName>
        <fullName evidence="3">Uncharacterized protein</fullName>
    </submittedName>
</protein>
<keyword evidence="4" id="KW-1185">Reference proteome</keyword>
<feature type="region of interest" description="Disordered" evidence="1">
    <location>
        <begin position="25"/>
        <end position="313"/>
    </location>
</feature>
<dbReference type="Proteomes" id="UP000235104">
    <property type="component" value="Unassembled WGS sequence"/>
</dbReference>
<evidence type="ECO:0000313" key="3">
    <source>
        <dbReference type="EMBL" id="MEM5984628.1"/>
    </source>
</evidence>
<dbReference type="EMBL" id="PKHR02000002">
    <property type="protein sequence ID" value="MEM5984628.1"/>
    <property type="molecule type" value="Genomic_DNA"/>
</dbReference>
<evidence type="ECO:0000256" key="2">
    <source>
        <dbReference type="SAM" id="SignalP"/>
    </source>
</evidence>
<evidence type="ECO:0000313" key="4">
    <source>
        <dbReference type="Proteomes" id="UP000235104"/>
    </source>
</evidence>
<reference evidence="3" key="1">
    <citation type="submission" date="2017-12" db="EMBL/GenBank/DDBJ databases">
        <authorList>
            <person name="Thomas-White K."/>
            <person name="Wolfe A.J."/>
        </authorList>
    </citation>
    <scope>NUCLEOTIDE SEQUENCE</scope>
    <source>
        <strain evidence="3">UMB0043</strain>
    </source>
</reference>
<feature type="compositionally biased region" description="Polar residues" evidence="1">
    <location>
        <begin position="154"/>
        <end position="170"/>
    </location>
</feature>
<gene>
    <name evidence="3" type="ORF">CYJ44_000410</name>
</gene>
<feature type="chain" id="PRO_5045492161" evidence="2">
    <location>
        <begin position="27"/>
        <end position="426"/>
    </location>
</feature>
<feature type="compositionally biased region" description="Low complexity" evidence="1">
    <location>
        <begin position="282"/>
        <end position="293"/>
    </location>
</feature>
<feature type="compositionally biased region" description="Low complexity" evidence="1">
    <location>
        <begin position="116"/>
        <end position="129"/>
    </location>
</feature>
<feature type="compositionally biased region" description="Acidic residues" evidence="1">
    <location>
        <begin position="63"/>
        <end position="78"/>
    </location>
</feature>
<keyword evidence="2" id="KW-0732">Signal</keyword>
<dbReference type="RefSeq" id="WP_101736670.1">
    <property type="nucleotide sequence ID" value="NZ_PKHR02000002.1"/>
</dbReference>
<organism evidence="3 4">
    <name type="scientific">Corynebacterium hesseae</name>
    <dbReference type="NCBI Taxonomy" id="2913502"/>
    <lineage>
        <taxon>Bacteria</taxon>
        <taxon>Bacillati</taxon>
        <taxon>Actinomycetota</taxon>
        <taxon>Actinomycetes</taxon>
        <taxon>Mycobacteriales</taxon>
        <taxon>Corynebacteriaceae</taxon>
        <taxon>Corynebacterium</taxon>
    </lineage>
</organism>
<feature type="compositionally biased region" description="Polar residues" evidence="1">
    <location>
        <begin position="179"/>
        <end position="206"/>
    </location>
</feature>
<feature type="compositionally biased region" description="Acidic residues" evidence="1">
    <location>
        <begin position="258"/>
        <end position="281"/>
    </location>
</feature>
<feature type="compositionally biased region" description="Polar residues" evidence="1">
    <location>
        <begin position="79"/>
        <end position="96"/>
    </location>
</feature>
<feature type="compositionally biased region" description="Polar residues" evidence="1">
    <location>
        <begin position="25"/>
        <end position="40"/>
    </location>
</feature>
<evidence type="ECO:0000256" key="1">
    <source>
        <dbReference type="SAM" id="MobiDB-lite"/>
    </source>
</evidence>
<sequence>MVNIRTAISTSAAALVALSTVTGVSAASAQAEESTGTQPGTDAAASEDSDAQAVDEAQPGTEVENDSTDNDSGEEESTANDAAQPGTTADNQQPGLANQGDIPKRHETDNTADSAPTQPGTTPTTNTDPQEADNAQPGTATDDPSADSTAAPAGQSQPSDSEANASNAGAHTTDEAGDENSQNNDYVSQPQPVESDAATQTTTQWSDEVVYDDEPASGQHNPATDYEEPVESYTRQPDYEFATYTSDDAADSDRIENVDEQEEADPAPGQVDEEGQAEDAPVEVAQPVQQPVESDTTHQSAPAPAEAVTQVPVNDMQPVDTNEVAGASVSLTAGQWEISAQGEAYPFEGTISVDSGADETSFALPSDEIAAAQQFGQDTAKALPTEQQDALNQAHEAVIEQIEHLPQQHSAELGSVTAEVNIDHAE</sequence>